<feature type="compositionally biased region" description="Basic and acidic residues" evidence="1">
    <location>
        <begin position="205"/>
        <end position="230"/>
    </location>
</feature>
<evidence type="ECO:0008006" key="3">
    <source>
        <dbReference type="Google" id="ProtNLM"/>
    </source>
</evidence>
<organism evidence="2">
    <name type="scientific">Tanacetum cinerariifolium</name>
    <name type="common">Dalmatian daisy</name>
    <name type="synonym">Chrysanthemum cinerariifolium</name>
    <dbReference type="NCBI Taxonomy" id="118510"/>
    <lineage>
        <taxon>Eukaryota</taxon>
        <taxon>Viridiplantae</taxon>
        <taxon>Streptophyta</taxon>
        <taxon>Embryophyta</taxon>
        <taxon>Tracheophyta</taxon>
        <taxon>Spermatophyta</taxon>
        <taxon>Magnoliopsida</taxon>
        <taxon>eudicotyledons</taxon>
        <taxon>Gunneridae</taxon>
        <taxon>Pentapetalae</taxon>
        <taxon>asterids</taxon>
        <taxon>campanulids</taxon>
        <taxon>Asterales</taxon>
        <taxon>Asteraceae</taxon>
        <taxon>Asteroideae</taxon>
        <taxon>Anthemideae</taxon>
        <taxon>Anthemidinae</taxon>
        <taxon>Tanacetum</taxon>
    </lineage>
</organism>
<feature type="region of interest" description="Disordered" evidence="1">
    <location>
        <begin position="183"/>
        <end position="242"/>
    </location>
</feature>
<reference evidence="2" key="1">
    <citation type="journal article" date="2019" name="Sci. Rep.">
        <title>Draft genome of Tanacetum cinerariifolium, the natural source of mosquito coil.</title>
        <authorList>
            <person name="Yamashiro T."/>
            <person name="Shiraishi A."/>
            <person name="Satake H."/>
            <person name="Nakayama K."/>
        </authorList>
    </citation>
    <scope>NUCLEOTIDE SEQUENCE</scope>
</reference>
<accession>A0A699GHH5</accession>
<dbReference type="AlphaFoldDB" id="A0A699GHH5"/>
<protein>
    <recommendedName>
        <fullName evidence="3">Retrotransposon gag domain-containing protein</fullName>
    </recommendedName>
</protein>
<dbReference type="EMBL" id="BKCJ010000056">
    <property type="protein sequence ID" value="GEU29289.1"/>
    <property type="molecule type" value="Genomic_DNA"/>
</dbReference>
<proteinExistence type="predicted"/>
<name>A0A699GHH5_TANCI</name>
<evidence type="ECO:0000313" key="2">
    <source>
        <dbReference type="EMBL" id="GEU29289.1"/>
    </source>
</evidence>
<sequence>MLIFRKSFDEKIAMAAPDLKGTHAHPFLSSPNPTEPKSNISIEISTEIIMKLRNNVYNGIEGNDTIDHITRFIPIIGLVKTPKVNTEQLRVLAFLYSLTGEAHRWWVQEGNSKITSWEKIVDKFFYKHYLLSCASKTNNRECHLRFINWLNSKFKNPRKLSSATQNALWNFWEKGYNNDTLIDDYESSDDESSKSNHHPSFDPCQNEKEVGDKSHQKECKDSPNMHENFDTTHSNMNEQQDGRMCKMDRFEVIKYSIRDNEEFLGVCAIEHQS</sequence>
<comment type="caution">
    <text evidence="2">The sequence shown here is derived from an EMBL/GenBank/DDBJ whole genome shotgun (WGS) entry which is preliminary data.</text>
</comment>
<evidence type="ECO:0000256" key="1">
    <source>
        <dbReference type="SAM" id="MobiDB-lite"/>
    </source>
</evidence>
<gene>
    <name evidence="2" type="ORF">Tci_001267</name>
</gene>